<dbReference type="RefSeq" id="WP_021717542.1">
    <property type="nucleotide sequence ID" value="NZ_CAUERG010000005.1"/>
</dbReference>
<evidence type="ECO:0000313" key="1">
    <source>
        <dbReference type="EMBL" id="CDB45513.1"/>
    </source>
</evidence>
<reference evidence="1" key="1">
    <citation type="submission" date="2012-11" db="EMBL/GenBank/DDBJ databases">
        <title>Dependencies among metagenomic species, viruses, plasmids and units of genetic variation.</title>
        <authorList>
            <person name="Nielsen H.B."/>
            <person name="Almeida M."/>
            <person name="Juncker A.S."/>
            <person name="Rasmussen S."/>
            <person name="Li J."/>
            <person name="Sunagawa S."/>
            <person name="Plichta D."/>
            <person name="Gautier L."/>
            <person name="Le Chatelier E."/>
            <person name="Peletier E."/>
            <person name="Bonde I."/>
            <person name="Nielsen T."/>
            <person name="Manichanh C."/>
            <person name="Arumugam M."/>
            <person name="Batto J."/>
            <person name="Santos M.B.Q.D."/>
            <person name="Blom N."/>
            <person name="Borruel N."/>
            <person name="Burgdorf K.S."/>
            <person name="Boumezbeur F."/>
            <person name="Casellas F."/>
            <person name="Dore J."/>
            <person name="Guarner F."/>
            <person name="Hansen T."/>
            <person name="Hildebrand F."/>
            <person name="Kaas R.S."/>
            <person name="Kennedy S."/>
            <person name="Kristiansen K."/>
            <person name="Kultima J.R."/>
            <person name="Leonard P."/>
            <person name="Levenez F."/>
            <person name="Lund O."/>
            <person name="Moumen B."/>
            <person name="Le Paslier D."/>
            <person name="Pons N."/>
            <person name="Pedersen O."/>
            <person name="Prifti E."/>
            <person name="Qin J."/>
            <person name="Raes J."/>
            <person name="Tap J."/>
            <person name="Tims S."/>
            <person name="Ussery D.W."/>
            <person name="Yamada T."/>
            <person name="MetaHit consortium"/>
            <person name="Renault P."/>
            <person name="Sicheritz-Ponten T."/>
            <person name="Bork P."/>
            <person name="Wang J."/>
            <person name="Brunak S."/>
            <person name="Ehrlich S.D."/>
        </authorList>
    </citation>
    <scope>NUCLEOTIDE SEQUENCE [LARGE SCALE GENOMIC DNA]</scope>
</reference>
<dbReference type="AlphaFoldDB" id="R6I5U2"/>
<gene>
    <name evidence="1" type="ORF">BN533_00639</name>
</gene>
<dbReference type="HOGENOM" id="CLU_1625523_0_0_9"/>
<dbReference type="EMBL" id="CBDS010000039">
    <property type="protein sequence ID" value="CDB45513.1"/>
    <property type="molecule type" value="Genomic_DNA"/>
</dbReference>
<proteinExistence type="predicted"/>
<organism evidence="1">
    <name type="scientific">Phascolarctobacterium faecium</name>
    <dbReference type="NCBI Taxonomy" id="33025"/>
    <lineage>
        <taxon>Bacteria</taxon>
        <taxon>Bacillati</taxon>
        <taxon>Bacillota</taxon>
        <taxon>Negativicutes</taxon>
        <taxon>Acidaminococcales</taxon>
        <taxon>Acidaminococcaceae</taxon>
        <taxon>Phascolarctobacterium</taxon>
    </lineage>
</organism>
<comment type="caution">
    <text evidence="1">The sequence shown here is derived from an EMBL/GenBank/DDBJ whole genome shotgun (WGS) entry which is preliminary data.</text>
</comment>
<name>R6I5U2_9FIRM</name>
<protein>
    <submittedName>
        <fullName evidence="1">Uncharacterized protein</fullName>
    </submittedName>
</protein>
<sequence>MTKRQIIILSLIVLTVAGIALSVRRYYETPVVPTETTTAPYVATSKTTLEVTPKETKSDPDLIVETKYVAKVNGQMVTAPVTTHIDESTAKVTTEIDVTPLVKQMTPKWELGVGIGYHKDDLYVPVSIQRNYKMDKAVVFEVHLDPSDNMRPNGVEVQHKWYW</sequence>
<accession>R6I5U2</accession>